<keyword evidence="2" id="KW-0539">Nucleus</keyword>
<dbReference type="GO" id="GO:0005634">
    <property type="term" value="C:nucleus"/>
    <property type="evidence" value="ECO:0007669"/>
    <property type="project" value="UniProtKB-SubCell"/>
</dbReference>
<keyword evidence="6" id="KW-1185">Reference proteome</keyword>
<dbReference type="OrthoDB" id="2269373at2759"/>
<dbReference type="GeneID" id="18909592"/>
<dbReference type="PANTHER" id="PTHR31001:SF40">
    <property type="entry name" value="ZN(II)2CYS6 TRANSCRIPTION FACTOR (EUROFUNG)"/>
    <property type="match status" value="1"/>
</dbReference>
<proteinExistence type="predicted"/>
<dbReference type="CDD" id="cd00067">
    <property type="entry name" value="GAL4"/>
    <property type="match status" value="1"/>
</dbReference>
<dbReference type="InterPro" id="IPR001138">
    <property type="entry name" value="Zn2Cys6_DnaBD"/>
</dbReference>
<dbReference type="SUPFAM" id="SSF57701">
    <property type="entry name" value="Zn2/Cys6 DNA-binding domain"/>
    <property type="match status" value="1"/>
</dbReference>
<dbReference type="AlphaFoldDB" id="K5X1M4"/>
<dbReference type="InterPro" id="IPR050613">
    <property type="entry name" value="Sec_Metabolite_Reg"/>
</dbReference>
<feature type="region of interest" description="Disordered" evidence="3">
    <location>
        <begin position="129"/>
        <end position="156"/>
    </location>
</feature>
<reference evidence="5 6" key="1">
    <citation type="journal article" date="2012" name="BMC Genomics">
        <title>Comparative genomics of the white-rot fungi, Phanerochaete carnosa and P. chrysosporium, to elucidate the genetic basis of the distinct wood types they colonize.</title>
        <authorList>
            <person name="Suzuki H."/>
            <person name="MacDonald J."/>
            <person name="Syed K."/>
            <person name="Salamov A."/>
            <person name="Hori C."/>
            <person name="Aerts A."/>
            <person name="Henrissat B."/>
            <person name="Wiebenga A."/>
            <person name="vanKuyk P.A."/>
            <person name="Barry K."/>
            <person name="Lindquist E."/>
            <person name="LaButti K."/>
            <person name="Lapidus A."/>
            <person name="Lucas S."/>
            <person name="Coutinho P."/>
            <person name="Gong Y."/>
            <person name="Samejima M."/>
            <person name="Mahadevan R."/>
            <person name="Abou-Zaid M."/>
            <person name="de Vries R.P."/>
            <person name="Igarashi K."/>
            <person name="Yadav J.S."/>
            <person name="Grigoriev I.V."/>
            <person name="Master E.R."/>
        </authorList>
    </citation>
    <scope>NUCLEOTIDE SEQUENCE [LARGE SCALE GENOMIC DNA]</scope>
    <source>
        <strain evidence="5 6">HHB-10118-sp</strain>
    </source>
</reference>
<dbReference type="EMBL" id="JH930471">
    <property type="protein sequence ID" value="EKM56677.1"/>
    <property type="molecule type" value="Genomic_DNA"/>
</dbReference>
<evidence type="ECO:0000256" key="2">
    <source>
        <dbReference type="ARBA" id="ARBA00023242"/>
    </source>
</evidence>
<dbReference type="Proteomes" id="UP000008370">
    <property type="component" value="Unassembled WGS sequence"/>
</dbReference>
<evidence type="ECO:0000256" key="3">
    <source>
        <dbReference type="SAM" id="MobiDB-lite"/>
    </source>
</evidence>
<protein>
    <recommendedName>
        <fullName evidence="4">Zn(2)-C6 fungal-type domain-containing protein</fullName>
    </recommendedName>
</protein>
<dbReference type="Gene3D" id="4.10.240.10">
    <property type="entry name" value="Zn(2)-C6 fungal-type DNA-binding domain"/>
    <property type="match status" value="1"/>
</dbReference>
<organism evidence="5 6">
    <name type="scientific">Phanerochaete carnosa (strain HHB-10118-sp)</name>
    <name type="common">White-rot fungus</name>
    <name type="synonym">Peniophora carnosa</name>
    <dbReference type="NCBI Taxonomy" id="650164"/>
    <lineage>
        <taxon>Eukaryota</taxon>
        <taxon>Fungi</taxon>
        <taxon>Dikarya</taxon>
        <taxon>Basidiomycota</taxon>
        <taxon>Agaricomycotina</taxon>
        <taxon>Agaricomycetes</taxon>
        <taxon>Polyporales</taxon>
        <taxon>Phanerochaetaceae</taxon>
        <taxon>Phanerochaete</taxon>
    </lineage>
</organism>
<name>K5X1M4_PHACS</name>
<dbReference type="InterPro" id="IPR036864">
    <property type="entry name" value="Zn2-C6_fun-type_DNA-bd_sf"/>
</dbReference>
<dbReference type="HOGENOM" id="CLU_945115_0_0_1"/>
<feature type="region of interest" description="Disordered" evidence="3">
    <location>
        <begin position="1"/>
        <end position="49"/>
    </location>
</feature>
<evidence type="ECO:0000259" key="4">
    <source>
        <dbReference type="PROSITE" id="PS50048"/>
    </source>
</evidence>
<dbReference type="InParanoid" id="K5X1M4"/>
<evidence type="ECO:0000313" key="6">
    <source>
        <dbReference type="Proteomes" id="UP000008370"/>
    </source>
</evidence>
<comment type="subcellular location">
    <subcellularLocation>
        <location evidence="1">Nucleus</location>
    </subcellularLocation>
</comment>
<evidence type="ECO:0000256" key="1">
    <source>
        <dbReference type="ARBA" id="ARBA00004123"/>
    </source>
</evidence>
<feature type="compositionally biased region" description="Polar residues" evidence="3">
    <location>
        <begin position="19"/>
        <end position="28"/>
    </location>
</feature>
<evidence type="ECO:0000313" key="5">
    <source>
        <dbReference type="EMBL" id="EKM56677.1"/>
    </source>
</evidence>
<dbReference type="GO" id="GO:0008270">
    <property type="term" value="F:zinc ion binding"/>
    <property type="evidence" value="ECO:0007669"/>
    <property type="project" value="InterPro"/>
</dbReference>
<gene>
    <name evidence="5" type="ORF">PHACADRAFT_172347</name>
</gene>
<accession>K5X1M4</accession>
<feature type="domain" description="Zn(2)-C6 fungal-type" evidence="4">
    <location>
        <begin position="58"/>
        <end position="85"/>
    </location>
</feature>
<dbReference type="GO" id="GO:0000981">
    <property type="term" value="F:DNA-binding transcription factor activity, RNA polymerase II-specific"/>
    <property type="evidence" value="ECO:0007669"/>
    <property type="project" value="InterPro"/>
</dbReference>
<dbReference type="Pfam" id="PF00172">
    <property type="entry name" value="Zn_clus"/>
    <property type="match status" value="1"/>
</dbReference>
<feature type="non-terminal residue" evidence="5">
    <location>
        <position position="1"/>
    </location>
</feature>
<sequence length="295" mass="30531">MEGTPGPSFDLDDGASVYHNDTNSSNLNGDAPDSHTPNGQASGNAASKANNSTDLIKCKRLKLKCDRRTPCGSCMKRDTMTRCVYSQAAAEKIDVQSLHNRLLAVEGQVATLTATQSVSNPSIPPFRSTYPVSSAQTSFSAPSPGASHGSSRPTASALGGQCNDRYLLISGQSGSSLVVNLEDTAGVWLNELQAQLGIDDASKAPSTSPYSVARPAVTTSGTARVKLEPTPVVLAPSTTPTSTASSPPAALNSSTIHGSGFKNVNVYVPLIPFNVFQPEASGGAPTQQVTISIHS</sequence>
<feature type="compositionally biased region" description="Low complexity" evidence="3">
    <location>
        <begin position="138"/>
        <end position="151"/>
    </location>
</feature>
<dbReference type="KEGG" id="pco:PHACADRAFT_172347"/>
<dbReference type="PANTHER" id="PTHR31001">
    <property type="entry name" value="UNCHARACTERIZED TRANSCRIPTIONAL REGULATORY PROTEIN"/>
    <property type="match status" value="1"/>
</dbReference>
<dbReference type="RefSeq" id="XP_007394515.1">
    <property type="nucleotide sequence ID" value="XM_007394453.1"/>
</dbReference>
<dbReference type="PROSITE" id="PS50048">
    <property type="entry name" value="ZN2_CY6_FUNGAL_2"/>
    <property type="match status" value="1"/>
</dbReference>
<feature type="compositionally biased region" description="Low complexity" evidence="3">
    <location>
        <begin position="38"/>
        <end position="49"/>
    </location>
</feature>